<dbReference type="InterPro" id="IPR056884">
    <property type="entry name" value="NPHP3-like_N"/>
</dbReference>
<evidence type="ECO:0000313" key="5">
    <source>
        <dbReference type="Proteomes" id="UP000235371"/>
    </source>
</evidence>
<protein>
    <submittedName>
        <fullName evidence="4">Uncharacterized protein</fullName>
    </submittedName>
</protein>
<organism evidence="4 5">
    <name type="scientific">Hyaloscypha bicolor E</name>
    <dbReference type="NCBI Taxonomy" id="1095630"/>
    <lineage>
        <taxon>Eukaryota</taxon>
        <taxon>Fungi</taxon>
        <taxon>Dikarya</taxon>
        <taxon>Ascomycota</taxon>
        <taxon>Pezizomycotina</taxon>
        <taxon>Leotiomycetes</taxon>
        <taxon>Helotiales</taxon>
        <taxon>Hyaloscyphaceae</taxon>
        <taxon>Hyaloscypha</taxon>
        <taxon>Hyaloscypha bicolor</taxon>
    </lineage>
</organism>
<dbReference type="InterPro" id="IPR027417">
    <property type="entry name" value="P-loop_NTPase"/>
</dbReference>
<dbReference type="PANTHER" id="PTHR10039:SF5">
    <property type="entry name" value="NACHT DOMAIN-CONTAINING PROTEIN"/>
    <property type="match status" value="1"/>
</dbReference>
<accession>A0A2J6T626</accession>
<dbReference type="GeneID" id="36591362"/>
<sequence length="776" mass="88570">MNDRHEQINESHKRTLQWIFEEPKSKIHRWDNFSTWLKTSTPTLYWINGKAGSGKSTLMDFLCGHQITNALLRLWSNDGPIITANFFFWLGGVHSLQRTQKGLLRSLLYQILSKNRGLVPIAFPAFLDDEFPPATWHNSALETAFRNIFKQNAISVKAFLLVDGLDEYQGDMQSMAQFFRELSTYQTLKVCVSSRPLPVFNKVFKDARTLMLEYLTFDDIQMYVGDKLGNNELLKDLCISEGDAKVDALLLDIVTKARGVFLWVEIVVRSLIEGLTNEDQLSDLQSRVDTFPEELEDLYGHMMKKVNPIYSKQSSRLFRIMRAFQARRYGEGHHDPMQARLTVRKLMFASRDAQMALESEVGPLTLEEQRAQYRSLELRLKTHCSGLLEIVHKEFMGLWYPKDLPDCPQLKELESSVEYIHRTARDYLGQPNVWAKILVDSREGSTDFDPYLNLLAGTILALKKAPVLHDRQEVIKSSLSVIPLVEEAMGYSIFVQQSSRSEMVALIDEVESVMGNHWSSWLQRVMRPEHVSTGVLDHFSDLVYEGWSKDTDNPLSEHYPGSLLTLAVRFCLVEYVGIKLNQGTASAERSGIPLLDYAARPLSLYVTFAADLAPLRMITLLFLAGANPNESFHGRTPWETLLRTVRLIQSNRSGFGQKEFVAFQEMWLKIVEIFVKRGASPSAVCTITGHYITDKVHENRTYGAASLIKEGFDISERPGNQRCGNRQWGPIQDRARVILDMLEERRDTEEEQLVVLESPDAKLSISSKKGSKCCFQ</sequence>
<name>A0A2J6T626_9HELO</name>
<dbReference type="PANTHER" id="PTHR10039">
    <property type="entry name" value="AMELOGENIN"/>
    <property type="match status" value="1"/>
</dbReference>
<feature type="domain" description="Nephrocystin 3-like N-terminal" evidence="2">
    <location>
        <begin position="29"/>
        <end position="195"/>
    </location>
</feature>
<dbReference type="Pfam" id="PF25053">
    <property type="entry name" value="DUF7791"/>
    <property type="match status" value="1"/>
</dbReference>
<dbReference type="Proteomes" id="UP000235371">
    <property type="component" value="Unassembled WGS sequence"/>
</dbReference>
<reference evidence="4 5" key="1">
    <citation type="submission" date="2016-04" db="EMBL/GenBank/DDBJ databases">
        <title>A degradative enzymes factory behind the ericoid mycorrhizal symbiosis.</title>
        <authorList>
            <consortium name="DOE Joint Genome Institute"/>
            <person name="Martino E."/>
            <person name="Morin E."/>
            <person name="Grelet G."/>
            <person name="Kuo A."/>
            <person name="Kohler A."/>
            <person name="Daghino S."/>
            <person name="Barry K."/>
            <person name="Choi C."/>
            <person name="Cichocki N."/>
            <person name="Clum A."/>
            <person name="Copeland A."/>
            <person name="Hainaut M."/>
            <person name="Haridas S."/>
            <person name="Labutti K."/>
            <person name="Lindquist E."/>
            <person name="Lipzen A."/>
            <person name="Khouja H.-R."/>
            <person name="Murat C."/>
            <person name="Ohm R."/>
            <person name="Olson A."/>
            <person name="Spatafora J."/>
            <person name="Veneault-Fourrey C."/>
            <person name="Henrissat B."/>
            <person name="Grigoriev I."/>
            <person name="Martin F."/>
            <person name="Perotto S."/>
        </authorList>
    </citation>
    <scope>NUCLEOTIDE SEQUENCE [LARGE SCALE GENOMIC DNA]</scope>
    <source>
        <strain evidence="4 5">E</strain>
    </source>
</reference>
<keyword evidence="1" id="KW-0677">Repeat</keyword>
<dbReference type="InterPro" id="IPR056693">
    <property type="entry name" value="DUF7791"/>
</dbReference>
<evidence type="ECO:0000313" key="4">
    <source>
        <dbReference type="EMBL" id="PMD58403.1"/>
    </source>
</evidence>
<dbReference type="OrthoDB" id="3438034at2759"/>
<dbReference type="EMBL" id="KZ613822">
    <property type="protein sequence ID" value="PMD58403.1"/>
    <property type="molecule type" value="Genomic_DNA"/>
</dbReference>
<gene>
    <name evidence="4" type="ORF">K444DRAFT_630998</name>
</gene>
<dbReference type="AlphaFoldDB" id="A0A2J6T626"/>
<dbReference type="Pfam" id="PF24883">
    <property type="entry name" value="NPHP3_N"/>
    <property type="match status" value="1"/>
</dbReference>
<keyword evidence="5" id="KW-1185">Reference proteome</keyword>
<dbReference type="Gene3D" id="3.40.50.300">
    <property type="entry name" value="P-loop containing nucleotide triphosphate hydrolases"/>
    <property type="match status" value="1"/>
</dbReference>
<evidence type="ECO:0000256" key="1">
    <source>
        <dbReference type="ARBA" id="ARBA00022737"/>
    </source>
</evidence>
<evidence type="ECO:0000259" key="2">
    <source>
        <dbReference type="Pfam" id="PF24883"/>
    </source>
</evidence>
<dbReference type="InParanoid" id="A0A2J6T626"/>
<evidence type="ECO:0000259" key="3">
    <source>
        <dbReference type="Pfam" id="PF25053"/>
    </source>
</evidence>
<dbReference type="SUPFAM" id="SSF52540">
    <property type="entry name" value="P-loop containing nucleoside triphosphate hydrolases"/>
    <property type="match status" value="1"/>
</dbReference>
<feature type="domain" description="DUF7791" evidence="3">
    <location>
        <begin position="306"/>
        <end position="466"/>
    </location>
</feature>
<dbReference type="STRING" id="1095630.A0A2J6T626"/>
<dbReference type="RefSeq" id="XP_024735307.1">
    <property type="nucleotide sequence ID" value="XM_024883285.1"/>
</dbReference>
<proteinExistence type="predicted"/>